<keyword evidence="3 5" id="KW-0251">Elongation factor</keyword>
<evidence type="ECO:0000313" key="8">
    <source>
        <dbReference type="Proteomes" id="UP000179258"/>
    </source>
</evidence>
<dbReference type="FunFam" id="1.10.286.20:FF:000001">
    <property type="entry name" value="Elongation factor Ts"/>
    <property type="match status" value="1"/>
</dbReference>
<organism evidence="7 8">
    <name type="scientific">Candidatus Wildermuthbacteria bacterium RIFCSPHIGHO2_02_FULL_47_17</name>
    <dbReference type="NCBI Taxonomy" id="1802452"/>
    <lineage>
        <taxon>Bacteria</taxon>
        <taxon>Candidatus Wildermuthiibacteriota</taxon>
    </lineage>
</organism>
<dbReference type="Pfam" id="PF00889">
    <property type="entry name" value="EF_TS"/>
    <property type="match status" value="1"/>
</dbReference>
<dbReference type="HAMAP" id="MF_00050">
    <property type="entry name" value="EF_Ts"/>
    <property type="match status" value="1"/>
</dbReference>
<dbReference type="FunFam" id="1.10.8.10:FF:000001">
    <property type="entry name" value="Elongation factor Ts"/>
    <property type="match status" value="1"/>
</dbReference>
<comment type="subcellular location">
    <subcellularLocation>
        <location evidence="5">Cytoplasm</location>
    </subcellularLocation>
</comment>
<dbReference type="AlphaFoldDB" id="A0A1G2R6C2"/>
<dbReference type="InterPro" id="IPR015940">
    <property type="entry name" value="UBA"/>
</dbReference>
<dbReference type="InterPro" id="IPR036402">
    <property type="entry name" value="EF-Ts_dimer_sf"/>
</dbReference>
<dbReference type="GO" id="GO:0003746">
    <property type="term" value="F:translation elongation factor activity"/>
    <property type="evidence" value="ECO:0007669"/>
    <property type="project" value="UniProtKB-UniRule"/>
</dbReference>
<sequence>MSKIDALKKLRQETGVSFAECQKALEATGGDPEKARDFLRQRGQKIAELKSARTATQGIVAAYVHSNKKVGVLLDLRCESDFVARSPEFSQLAHEITLQIAAMNPKYAKADEIPAELIAEEKRLCEEQLADSGKPQNIISQIVEGRLNKYRETVCLLSQQWIKDEGKTMQDFINEHIAIIGENIVVGNFIRYEI</sequence>
<dbReference type="CDD" id="cd14275">
    <property type="entry name" value="UBA_EF-Ts"/>
    <property type="match status" value="1"/>
</dbReference>
<comment type="similarity">
    <text evidence="1 5">Belongs to the EF-Ts family.</text>
</comment>
<accession>A0A1G2R6C2</accession>
<dbReference type="Gene3D" id="3.30.479.20">
    <property type="entry name" value="Elongation factor Ts, dimerisation domain"/>
    <property type="match status" value="1"/>
</dbReference>
<dbReference type="PANTHER" id="PTHR11741:SF0">
    <property type="entry name" value="ELONGATION FACTOR TS, MITOCHONDRIAL"/>
    <property type="match status" value="1"/>
</dbReference>
<reference evidence="7 8" key="1">
    <citation type="journal article" date="2016" name="Nat. Commun.">
        <title>Thousands of microbial genomes shed light on interconnected biogeochemical processes in an aquifer system.</title>
        <authorList>
            <person name="Anantharaman K."/>
            <person name="Brown C.T."/>
            <person name="Hug L.A."/>
            <person name="Sharon I."/>
            <person name="Castelle C.J."/>
            <person name="Probst A.J."/>
            <person name="Thomas B.C."/>
            <person name="Singh A."/>
            <person name="Wilkins M.J."/>
            <person name="Karaoz U."/>
            <person name="Brodie E.L."/>
            <person name="Williams K.H."/>
            <person name="Hubbard S.S."/>
            <person name="Banfield J.F."/>
        </authorList>
    </citation>
    <scope>NUCLEOTIDE SEQUENCE [LARGE SCALE GENOMIC DNA]</scope>
</reference>
<dbReference type="Gene3D" id="1.10.8.10">
    <property type="entry name" value="DNA helicase RuvA subunit, C-terminal domain"/>
    <property type="match status" value="1"/>
</dbReference>
<keyword evidence="4 5" id="KW-0648">Protein biosynthesis</keyword>
<evidence type="ECO:0000256" key="2">
    <source>
        <dbReference type="ARBA" id="ARBA00016956"/>
    </source>
</evidence>
<dbReference type="GO" id="GO:0005737">
    <property type="term" value="C:cytoplasm"/>
    <property type="evidence" value="ECO:0007669"/>
    <property type="project" value="UniProtKB-SubCell"/>
</dbReference>
<dbReference type="InterPro" id="IPR009060">
    <property type="entry name" value="UBA-like_sf"/>
</dbReference>
<feature type="region of interest" description="Involved in Mg(2+) ion dislocation from EF-Tu" evidence="5">
    <location>
        <begin position="80"/>
        <end position="83"/>
    </location>
</feature>
<dbReference type="InterPro" id="IPR014039">
    <property type="entry name" value="Transl_elong_EFTs/EF1B_dimer"/>
</dbReference>
<dbReference type="Gene3D" id="1.10.286.20">
    <property type="match status" value="1"/>
</dbReference>
<evidence type="ECO:0000259" key="6">
    <source>
        <dbReference type="SMART" id="SM00165"/>
    </source>
</evidence>
<dbReference type="SUPFAM" id="SSF46934">
    <property type="entry name" value="UBA-like"/>
    <property type="match status" value="1"/>
</dbReference>
<feature type="domain" description="UBA" evidence="6">
    <location>
        <begin position="3"/>
        <end position="41"/>
    </location>
</feature>
<dbReference type="InterPro" id="IPR001816">
    <property type="entry name" value="Transl_elong_EFTs/EF1B"/>
</dbReference>
<dbReference type="EMBL" id="MHTX01000036">
    <property type="protein sequence ID" value="OHA67641.1"/>
    <property type="molecule type" value="Genomic_DNA"/>
</dbReference>
<evidence type="ECO:0000256" key="4">
    <source>
        <dbReference type="ARBA" id="ARBA00022917"/>
    </source>
</evidence>
<dbReference type="SUPFAM" id="SSF54713">
    <property type="entry name" value="Elongation factor Ts (EF-Ts), dimerisation domain"/>
    <property type="match status" value="1"/>
</dbReference>
<proteinExistence type="inferred from homology"/>
<dbReference type="SMART" id="SM00165">
    <property type="entry name" value="UBA"/>
    <property type="match status" value="1"/>
</dbReference>
<dbReference type="PANTHER" id="PTHR11741">
    <property type="entry name" value="ELONGATION FACTOR TS"/>
    <property type="match status" value="1"/>
</dbReference>
<comment type="caution">
    <text evidence="7">The sequence shown here is derived from an EMBL/GenBank/DDBJ whole genome shotgun (WGS) entry which is preliminary data.</text>
</comment>
<evidence type="ECO:0000256" key="1">
    <source>
        <dbReference type="ARBA" id="ARBA00005532"/>
    </source>
</evidence>
<name>A0A1G2R6C2_9BACT</name>
<comment type="function">
    <text evidence="5">Associates with the EF-Tu.GDP complex and induces the exchange of GDP to GTP. It remains bound to the aminoacyl-tRNA.EF-Tu.GTP complex up to the GTP hydrolysis stage on the ribosome.</text>
</comment>
<protein>
    <recommendedName>
        <fullName evidence="2 5">Elongation factor Ts</fullName>
        <shortName evidence="5">EF-Ts</shortName>
    </recommendedName>
</protein>
<evidence type="ECO:0000256" key="5">
    <source>
        <dbReference type="HAMAP-Rule" id="MF_00050"/>
    </source>
</evidence>
<evidence type="ECO:0000256" key="3">
    <source>
        <dbReference type="ARBA" id="ARBA00022768"/>
    </source>
</evidence>
<evidence type="ECO:0000313" key="7">
    <source>
        <dbReference type="EMBL" id="OHA67641.1"/>
    </source>
</evidence>
<keyword evidence="5" id="KW-0963">Cytoplasm</keyword>
<gene>
    <name evidence="5 7" type="primary">tsf</name>
    <name evidence="7" type="ORF">A3D59_03690</name>
</gene>
<dbReference type="Proteomes" id="UP000179258">
    <property type="component" value="Unassembled WGS sequence"/>
</dbReference>